<dbReference type="Proteomes" id="UP000675881">
    <property type="component" value="Chromosome 10"/>
</dbReference>
<gene>
    <name evidence="1" type="ORF">LSAA_2711</name>
</gene>
<reference evidence="1" key="1">
    <citation type="submission" date="2021-02" db="EMBL/GenBank/DDBJ databases">
        <authorList>
            <person name="Bekaert M."/>
        </authorList>
    </citation>
    <scope>NUCLEOTIDE SEQUENCE</scope>
    <source>
        <strain evidence="1">IoA-00</strain>
    </source>
</reference>
<dbReference type="AlphaFoldDB" id="A0A7R8CDW9"/>
<proteinExistence type="predicted"/>
<accession>A0A7R8CDW9</accession>
<evidence type="ECO:0000313" key="2">
    <source>
        <dbReference type="Proteomes" id="UP000675881"/>
    </source>
</evidence>
<name>A0A7R8CDW9_LEPSM</name>
<organism evidence="1 2">
    <name type="scientific">Lepeophtheirus salmonis</name>
    <name type="common">Salmon louse</name>
    <name type="synonym">Caligus salmonis</name>
    <dbReference type="NCBI Taxonomy" id="72036"/>
    <lineage>
        <taxon>Eukaryota</taxon>
        <taxon>Metazoa</taxon>
        <taxon>Ecdysozoa</taxon>
        <taxon>Arthropoda</taxon>
        <taxon>Crustacea</taxon>
        <taxon>Multicrustacea</taxon>
        <taxon>Hexanauplia</taxon>
        <taxon>Copepoda</taxon>
        <taxon>Siphonostomatoida</taxon>
        <taxon>Caligidae</taxon>
        <taxon>Lepeophtheirus</taxon>
    </lineage>
</organism>
<keyword evidence="2" id="KW-1185">Reference proteome</keyword>
<evidence type="ECO:0000313" key="1">
    <source>
        <dbReference type="EMBL" id="CAF2790750.1"/>
    </source>
</evidence>
<sequence>MPFSNFRACIFQWRWFRLGGEKFNSFDRRKKRSQLNELKHTSSIGSHYAYIICSIIILLFSIQTSSSSIGKEVVQNCLNDPPNCTSYDCLAKSKSEDIRSLSSMRCSTDEHCFIESTGLYCRAFSSGGFCDCPLGYAYDPQECNCKQAEPCSGSYCHNEMKCSDQRCSCKGYLGIDVLFEPHGRLCVLPRISSEYIFQGHFHPGSRTSLSGATIGLIVITVLVFLVITLSIILRWCFKGSFTCKKGDYECEEDSYPGGGEAPLRRNDVHVAAWDLPSLDYLTEEEAALKIHKKGETKS</sequence>
<dbReference type="EMBL" id="HG994589">
    <property type="protein sequence ID" value="CAF2790750.1"/>
    <property type="molecule type" value="Genomic_DNA"/>
</dbReference>
<protein>
    <submittedName>
        <fullName evidence="1">(salmon louse) hypothetical protein</fullName>
    </submittedName>
</protein>